<keyword evidence="2" id="KW-1185">Reference proteome</keyword>
<dbReference type="AlphaFoldDB" id="A0A9P6BUH9"/>
<dbReference type="Proteomes" id="UP000807342">
    <property type="component" value="Unassembled WGS sequence"/>
</dbReference>
<evidence type="ECO:0000313" key="1">
    <source>
        <dbReference type="EMBL" id="KAF9440031.1"/>
    </source>
</evidence>
<protein>
    <submittedName>
        <fullName evidence="1">Uncharacterized protein</fullName>
    </submittedName>
</protein>
<comment type="caution">
    <text evidence="1">The sequence shown here is derived from an EMBL/GenBank/DDBJ whole genome shotgun (WGS) entry which is preliminary data.</text>
</comment>
<accession>A0A9P6BUH9</accession>
<reference evidence="1" key="1">
    <citation type="submission" date="2020-11" db="EMBL/GenBank/DDBJ databases">
        <authorList>
            <consortium name="DOE Joint Genome Institute"/>
            <person name="Ahrendt S."/>
            <person name="Riley R."/>
            <person name="Andreopoulos W."/>
            <person name="Labutti K."/>
            <person name="Pangilinan J."/>
            <person name="Ruiz-Duenas F.J."/>
            <person name="Barrasa J.M."/>
            <person name="Sanchez-Garcia M."/>
            <person name="Camarero S."/>
            <person name="Miyauchi S."/>
            <person name="Serrano A."/>
            <person name="Linde D."/>
            <person name="Babiker R."/>
            <person name="Drula E."/>
            <person name="Ayuso-Fernandez I."/>
            <person name="Pacheco R."/>
            <person name="Padilla G."/>
            <person name="Ferreira P."/>
            <person name="Barriuso J."/>
            <person name="Kellner H."/>
            <person name="Castanera R."/>
            <person name="Alfaro M."/>
            <person name="Ramirez L."/>
            <person name="Pisabarro A.G."/>
            <person name="Kuo A."/>
            <person name="Tritt A."/>
            <person name="Lipzen A."/>
            <person name="He G."/>
            <person name="Yan M."/>
            <person name="Ng V."/>
            <person name="Cullen D."/>
            <person name="Martin F."/>
            <person name="Rosso M.-N."/>
            <person name="Henrissat B."/>
            <person name="Hibbett D."/>
            <person name="Martinez A.T."/>
            <person name="Grigoriev I.V."/>
        </authorList>
    </citation>
    <scope>NUCLEOTIDE SEQUENCE</scope>
    <source>
        <strain evidence="1">MF-IS2</strain>
    </source>
</reference>
<gene>
    <name evidence="1" type="ORF">P691DRAFT_768413</name>
</gene>
<evidence type="ECO:0000313" key="2">
    <source>
        <dbReference type="Proteomes" id="UP000807342"/>
    </source>
</evidence>
<name>A0A9P6BUH9_9AGAR</name>
<sequence>MASWTFYGMAAWKKKMLDGMRRTLDWAWGQVHGTVMISFKLNDVAGTTPTKQGQSGHESNRMFLRLPVTIALDGKLNFYPQTATIDASSVMLVLKVDKIAMEVDLLNDIL</sequence>
<proteinExistence type="predicted"/>
<dbReference type="EMBL" id="MU152980">
    <property type="protein sequence ID" value="KAF9440031.1"/>
    <property type="molecule type" value="Genomic_DNA"/>
</dbReference>
<organism evidence="1 2">
    <name type="scientific">Macrolepiota fuliginosa MF-IS2</name>
    <dbReference type="NCBI Taxonomy" id="1400762"/>
    <lineage>
        <taxon>Eukaryota</taxon>
        <taxon>Fungi</taxon>
        <taxon>Dikarya</taxon>
        <taxon>Basidiomycota</taxon>
        <taxon>Agaricomycotina</taxon>
        <taxon>Agaricomycetes</taxon>
        <taxon>Agaricomycetidae</taxon>
        <taxon>Agaricales</taxon>
        <taxon>Agaricineae</taxon>
        <taxon>Agaricaceae</taxon>
        <taxon>Macrolepiota</taxon>
    </lineage>
</organism>